<feature type="active site" description="Proton acceptor" evidence="1">
    <location>
        <position position="199"/>
    </location>
</feature>
<dbReference type="Gene3D" id="3.90.1150.10">
    <property type="entry name" value="Aspartate Aminotransferase, domain 1"/>
    <property type="match status" value="1"/>
</dbReference>
<gene>
    <name evidence="4" type="ORF">F4Y42_19960</name>
</gene>
<dbReference type="InterPro" id="IPR015422">
    <property type="entry name" value="PyrdxlP-dep_Trfase_small"/>
</dbReference>
<dbReference type="InterPro" id="IPR000653">
    <property type="entry name" value="DegT/StrS_aminotransferase"/>
</dbReference>
<dbReference type="GO" id="GO:0008483">
    <property type="term" value="F:transaminase activity"/>
    <property type="evidence" value="ECO:0007669"/>
    <property type="project" value="UniProtKB-KW"/>
</dbReference>
<dbReference type="AlphaFoldDB" id="A0A6B0YXC1"/>
<dbReference type="EMBL" id="VXRG01000169">
    <property type="protein sequence ID" value="MXY95720.1"/>
    <property type="molecule type" value="Genomic_DNA"/>
</dbReference>
<dbReference type="SUPFAM" id="SSF53383">
    <property type="entry name" value="PLP-dependent transferases"/>
    <property type="match status" value="1"/>
</dbReference>
<evidence type="ECO:0000313" key="4">
    <source>
        <dbReference type="EMBL" id="MXY95720.1"/>
    </source>
</evidence>
<dbReference type="CDD" id="cd00616">
    <property type="entry name" value="AHBA_syn"/>
    <property type="match status" value="1"/>
</dbReference>
<keyword evidence="4" id="KW-0032">Aminotransferase</keyword>
<dbReference type="PIRSF" id="PIRSF000390">
    <property type="entry name" value="PLP_StrS"/>
    <property type="match status" value="1"/>
</dbReference>
<organism evidence="4">
    <name type="scientific">Caldilineaceae bacterium SB0664_bin_27</name>
    <dbReference type="NCBI Taxonomy" id="2605260"/>
    <lineage>
        <taxon>Bacteria</taxon>
        <taxon>Bacillati</taxon>
        <taxon>Chloroflexota</taxon>
        <taxon>Caldilineae</taxon>
        <taxon>Caldilineales</taxon>
        <taxon>Caldilineaceae</taxon>
    </lineage>
</organism>
<dbReference type="Gene3D" id="3.40.640.10">
    <property type="entry name" value="Type I PLP-dependent aspartate aminotransferase-like (Major domain)"/>
    <property type="match status" value="1"/>
</dbReference>
<feature type="modified residue" description="N6-(pyridoxal phosphate)lysine" evidence="2">
    <location>
        <position position="199"/>
    </location>
</feature>
<sequence>MEGTPAQLAINGGTPVFPESIGQNLGVRKVGAEEAEAVAALISEGIRGDPIGEFCKAFTQAHGMRHGVAVDSGTAAVHVGVVAAGVEPGDEVILPAISDVGSVKGILAHNAIPIFADVDLQTYNIDPADVESKITDRTKAIVAVHLYGQPAPMDELMDIGRRHGLPIIEDCAQAHFAEYKGRRVGSIGDVGVFSFITGKHMTTITGGMVMTNTDEYAERASLFAVGRGEEEGTKEGVFFRTHVGLGLNYRMNPLGAAVGMVQLNKLDDIVARRRETGQMLDQLIRDIPGLSPPHIIDGAMHAYWLYAVRMEEGAFTADNYTFARALQAEGVACMPKHYYLLYDHPAFLNPETPKHPEYAYPRAVYDDRERYYKGMCPNAERGLAAHLVITWSEFYTQKDVLGVEKALRKVADAYRT</sequence>
<evidence type="ECO:0000256" key="3">
    <source>
        <dbReference type="RuleBase" id="RU004508"/>
    </source>
</evidence>
<evidence type="ECO:0000256" key="2">
    <source>
        <dbReference type="PIRSR" id="PIRSR000390-2"/>
    </source>
</evidence>
<accession>A0A6B0YXC1</accession>
<proteinExistence type="inferred from homology"/>
<evidence type="ECO:0000256" key="1">
    <source>
        <dbReference type="PIRSR" id="PIRSR000390-1"/>
    </source>
</evidence>
<dbReference type="Pfam" id="PF01041">
    <property type="entry name" value="DegT_DnrJ_EryC1"/>
    <property type="match status" value="1"/>
</dbReference>
<name>A0A6B0YXC1_9CHLR</name>
<dbReference type="InterPro" id="IPR015424">
    <property type="entry name" value="PyrdxlP-dep_Trfase"/>
</dbReference>
<dbReference type="GO" id="GO:0030170">
    <property type="term" value="F:pyridoxal phosphate binding"/>
    <property type="evidence" value="ECO:0007669"/>
    <property type="project" value="TreeGrafter"/>
</dbReference>
<dbReference type="GO" id="GO:0000271">
    <property type="term" value="P:polysaccharide biosynthetic process"/>
    <property type="evidence" value="ECO:0007669"/>
    <property type="project" value="TreeGrafter"/>
</dbReference>
<dbReference type="InterPro" id="IPR015421">
    <property type="entry name" value="PyrdxlP-dep_Trfase_major"/>
</dbReference>
<dbReference type="PANTHER" id="PTHR30244:SF34">
    <property type="entry name" value="DTDP-4-AMINO-4,6-DIDEOXYGALACTOSE TRANSAMINASE"/>
    <property type="match status" value="1"/>
</dbReference>
<comment type="caution">
    <text evidence="4">The sequence shown here is derived from an EMBL/GenBank/DDBJ whole genome shotgun (WGS) entry which is preliminary data.</text>
</comment>
<keyword evidence="4" id="KW-0808">Transferase</keyword>
<comment type="similarity">
    <text evidence="3">Belongs to the DegT/DnrJ/EryC1 family.</text>
</comment>
<dbReference type="PANTHER" id="PTHR30244">
    <property type="entry name" value="TRANSAMINASE"/>
    <property type="match status" value="1"/>
</dbReference>
<keyword evidence="2 3" id="KW-0663">Pyridoxal phosphate</keyword>
<reference evidence="4" key="1">
    <citation type="submission" date="2019-09" db="EMBL/GenBank/DDBJ databases">
        <title>Characterisation of the sponge microbiome using genome-centric metagenomics.</title>
        <authorList>
            <person name="Engelberts J.P."/>
            <person name="Robbins S.J."/>
            <person name="De Goeij J.M."/>
            <person name="Aranda M."/>
            <person name="Bell S.C."/>
            <person name="Webster N.S."/>
        </authorList>
    </citation>
    <scope>NUCLEOTIDE SEQUENCE</scope>
    <source>
        <strain evidence="4">SB0664_bin_27</strain>
    </source>
</reference>
<protein>
    <submittedName>
        <fullName evidence="4">DegT/DnrJ/EryC1/StrS family aminotransferase</fullName>
    </submittedName>
</protein>